<evidence type="ECO:0000313" key="1">
    <source>
        <dbReference type="EMBL" id="KAI3354197.1"/>
    </source>
</evidence>
<protein>
    <submittedName>
        <fullName evidence="1">Uncharacterized protein</fullName>
    </submittedName>
</protein>
<organism evidence="1 2">
    <name type="scientific">Scortum barcoo</name>
    <name type="common">barcoo grunter</name>
    <dbReference type="NCBI Taxonomy" id="214431"/>
    <lineage>
        <taxon>Eukaryota</taxon>
        <taxon>Metazoa</taxon>
        <taxon>Chordata</taxon>
        <taxon>Craniata</taxon>
        <taxon>Vertebrata</taxon>
        <taxon>Euteleostomi</taxon>
        <taxon>Actinopterygii</taxon>
        <taxon>Neopterygii</taxon>
        <taxon>Teleostei</taxon>
        <taxon>Neoteleostei</taxon>
        <taxon>Acanthomorphata</taxon>
        <taxon>Eupercaria</taxon>
        <taxon>Centrarchiformes</taxon>
        <taxon>Terapontoidei</taxon>
        <taxon>Terapontidae</taxon>
        <taxon>Scortum</taxon>
    </lineage>
</organism>
<reference evidence="1" key="1">
    <citation type="submission" date="2022-04" db="EMBL/GenBank/DDBJ databases">
        <title>Jade perch genome.</title>
        <authorList>
            <person name="Chao B."/>
        </authorList>
    </citation>
    <scope>NUCLEOTIDE SEQUENCE</scope>
    <source>
        <strain evidence="1">CB-2022</strain>
    </source>
</reference>
<accession>A0ACB8VF04</accession>
<name>A0ACB8VF04_9TELE</name>
<proteinExistence type="predicted"/>
<evidence type="ECO:0000313" key="2">
    <source>
        <dbReference type="Proteomes" id="UP000831701"/>
    </source>
</evidence>
<gene>
    <name evidence="1" type="ORF">L3Q82_018735</name>
</gene>
<dbReference type="EMBL" id="CM041552">
    <property type="protein sequence ID" value="KAI3354197.1"/>
    <property type="molecule type" value="Genomic_DNA"/>
</dbReference>
<dbReference type="Proteomes" id="UP000831701">
    <property type="component" value="Chromosome 22"/>
</dbReference>
<comment type="caution">
    <text evidence="1">The sequence shown here is derived from an EMBL/GenBank/DDBJ whole genome shotgun (WGS) entry which is preliminary data.</text>
</comment>
<sequence>MWASDSDTWRGVIGRNGLPDLNPSSVLLLDFCASHSLSITNTILKLWDARSLVPVVAASPRTQWWTPEVRDAVKAEKESCQAMLACGTPDTVDRYRQAKQAAEPGRGPGGKNSGLEEFGEAMEEDYRSASKRFWQTVRRLRRGKQYSTNTVYSAGGELLTSTQLGTLSDGGRNTSRISSIPPTCLPVRKRRLGTLRWTRPSPRAKVTEVVHASSSQVAAGYDVVLLASSSQDLQHLLERFAAECEAAGMRISTSKSEAMVLDREKGGWRALSGLVERSCLKWRSSSISGSCSRVRERWSVRLTGGLVQHLQLCGRCTGPSRGEEGAESKGDGSQFTGQATFQPLTYGHELWVMTERTRSRMDTSSLK</sequence>
<keyword evidence="2" id="KW-1185">Reference proteome</keyword>